<proteinExistence type="predicted"/>
<reference evidence="1 2" key="1">
    <citation type="submission" date="2020-06" db="EMBL/GenBank/DDBJ databases">
        <title>Nonomuraea sp. SMC257, a novel actinomycete isolated from soil.</title>
        <authorList>
            <person name="Chanama M."/>
        </authorList>
    </citation>
    <scope>NUCLEOTIDE SEQUENCE [LARGE SCALE GENOMIC DNA]</scope>
    <source>
        <strain evidence="1 2">SMC257</strain>
    </source>
</reference>
<accession>A0A7Y6IKC8</accession>
<dbReference type="RefSeq" id="WP_175595889.1">
    <property type="nucleotide sequence ID" value="NZ_JABWGN010000035.1"/>
</dbReference>
<comment type="caution">
    <text evidence="1">The sequence shown here is derived from an EMBL/GenBank/DDBJ whole genome shotgun (WGS) entry which is preliminary data.</text>
</comment>
<dbReference type="Proteomes" id="UP000586042">
    <property type="component" value="Unassembled WGS sequence"/>
</dbReference>
<sequence length="60" mass="6846">MRVVTRMADRILELMAPHTVARATDCGWECCGPINAGRYCCYYPNGRKSCRSCQTYIYCS</sequence>
<evidence type="ECO:0000313" key="2">
    <source>
        <dbReference type="Proteomes" id="UP000586042"/>
    </source>
</evidence>
<evidence type="ECO:0000313" key="1">
    <source>
        <dbReference type="EMBL" id="NUW38454.1"/>
    </source>
</evidence>
<dbReference type="EMBL" id="JABWGN010000035">
    <property type="protein sequence ID" value="NUW38454.1"/>
    <property type="molecule type" value="Genomic_DNA"/>
</dbReference>
<gene>
    <name evidence="1" type="ORF">HTZ77_44730</name>
</gene>
<organism evidence="1 2">
    <name type="scientific">Nonomuraea montanisoli</name>
    <dbReference type="NCBI Taxonomy" id="2741721"/>
    <lineage>
        <taxon>Bacteria</taxon>
        <taxon>Bacillati</taxon>
        <taxon>Actinomycetota</taxon>
        <taxon>Actinomycetes</taxon>
        <taxon>Streptosporangiales</taxon>
        <taxon>Streptosporangiaceae</taxon>
        <taxon>Nonomuraea</taxon>
    </lineage>
</organism>
<name>A0A7Y6IKC8_9ACTN</name>
<protein>
    <submittedName>
        <fullName evidence="1">Uncharacterized protein</fullName>
    </submittedName>
</protein>
<dbReference type="AlphaFoldDB" id="A0A7Y6IKC8"/>
<keyword evidence="2" id="KW-1185">Reference proteome</keyword>